<feature type="transmembrane region" description="Helical" evidence="8">
    <location>
        <begin position="253"/>
        <end position="272"/>
    </location>
</feature>
<sequence>MDLLTGFTTILAVIGAGAFLAHRGVIDERAQRTLAEVSFFVATPALMLTTISRLEIGRDTTANVVASALSLATCFLVFALVSRLVWRNEGGDVLIGALVSSYVNAGNLGIAVGAYVVGDAAVVVPTLLVQVLVVQPLSLAFLDRRAGRGTNAASVVKRLASNPLTIGSAIGLVLAVSGWTLPTIVGQPVALLAGLAIPAMLLSYGAALRLSPPLGRAGQRREVVFATVLKLGVMPIVAWAVGSACGLDGRALLGVVIVAGLPTAQNIFLHSTRYRVGETLAREVVLVTTLGCLPVALLIALLLG</sequence>
<evidence type="ECO:0000256" key="7">
    <source>
        <dbReference type="ARBA" id="ARBA00023136"/>
    </source>
</evidence>
<feature type="transmembrane region" description="Helical" evidence="8">
    <location>
        <begin position="33"/>
        <end position="52"/>
    </location>
</feature>
<evidence type="ECO:0000256" key="8">
    <source>
        <dbReference type="SAM" id="Phobius"/>
    </source>
</evidence>
<keyword evidence="4" id="KW-1003">Cell membrane</keyword>
<accession>A0ABX8EPR0</accession>
<feature type="transmembrane region" description="Helical" evidence="8">
    <location>
        <begin position="223"/>
        <end position="241"/>
    </location>
</feature>
<evidence type="ECO:0000256" key="1">
    <source>
        <dbReference type="ARBA" id="ARBA00004651"/>
    </source>
</evidence>
<evidence type="ECO:0000256" key="5">
    <source>
        <dbReference type="ARBA" id="ARBA00022692"/>
    </source>
</evidence>
<comment type="subcellular location">
    <subcellularLocation>
        <location evidence="1">Cell membrane</location>
        <topology evidence="1">Multi-pass membrane protein</topology>
    </subcellularLocation>
</comment>
<comment type="similarity">
    <text evidence="2">Belongs to the auxin efflux carrier (TC 2.A.69) family.</text>
</comment>
<evidence type="ECO:0000256" key="3">
    <source>
        <dbReference type="ARBA" id="ARBA00022448"/>
    </source>
</evidence>
<dbReference type="PANTHER" id="PTHR36838:SF1">
    <property type="entry name" value="SLR1864 PROTEIN"/>
    <property type="match status" value="1"/>
</dbReference>
<keyword evidence="10" id="KW-1185">Reference proteome</keyword>
<feature type="transmembrane region" description="Helical" evidence="8">
    <location>
        <begin position="122"/>
        <end position="142"/>
    </location>
</feature>
<feature type="transmembrane region" description="Helical" evidence="8">
    <location>
        <begin position="191"/>
        <end position="211"/>
    </location>
</feature>
<feature type="transmembrane region" description="Helical" evidence="8">
    <location>
        <begin position="163"/>
        <end position="185"/>
    </location>
</feature>
<dbReference type="Proteomes" id="UP000679307">
    <property type="component" value="Chromosome"/>
</dbReference>
<evidence type="ECO:0000256" key="2">
    <source>
        <dbReference type="ARBA" id="ARBA00010145"/>
    </source>
</evidence>
<proteinExistence type="inferred from homology"/>
<dbReference type="PANTHER" id="PTHR36838">
    <property type="entry name" value="AUXIN EFFLUX CARRIER FAMILY PROTEIN"/>
    <property type="match status" value="1"/>
</dbReference>
<dbReference type="InterPro" id="IPR004776">
    <property type="entry name" value="Mem_transp_PIN-like"/>
</dbReference>
<evidence type="ECO:0008006" key="11">
    <source>
        <dbReference type="Google" id="ProtNLM"/>
    </source>
</evidence>
<dbReference type="Gene3D" id="1.20.1530.20">
    <property type="match status" value="1"/>
</dbReference>
<dbReference type="Pfam" id="PF03547">
    <property type="entry name" value="Mem_trans"/>
    <property type="match status" value="1"/>
</dbReference>
<protein>
    <recommendedName>
        <fullName evidence="11">AEC family transporter</fullName>
    </recommendedName>
</protein>
<organism evidence="9 10">
    <name type="scientific">Nocardioides aquaticus</name>
    <dbReference type="NCBI Taxonomy" id="160826"/>
    <lineage>
        <taxon>Bacteria</taxon>
        <taxon>Bacillati</taxon>
        <taxon>Actinomycetota</taxon>
        <taxon>Actinomycetes</taxon>
        <taxon>Propionibacteriales</taxon>
        <taxon>Nocardioidaceae</taxon>
        <taxon>Nocardioides</taxon>
    </lineage>
</organism>
<dbReference type="InterPro" id="IPR038770">
    <property type="entry name" value="Na+/solute_symporter_sf"/>
</dbReference>
<evidence type="ECO:0000313" key="9">
    <source>
        <dbReference type="EMBL" id="QVT81796.1"/>
    </source>
</evidence>
<feature type="transmembrane region" description="Helical" evidence="8">
    <location>
        <begin position="93"/>
        <end position="116"/>
    </location>
</feature>
<keyword evidence="7 8" id="KW-0472">Membrane</keyword>
<feature type="transmembrane region" description="Helical" evidence="8">
    <location>
        <begin position="6"/>
        <end position="26"/>
    </location>
</feature>
<reference evidence="9 10" key="1">
    <citation type="submission" date="2021-05" db="EMBL/GenBank/DDBJ databases">
        <title>Complete genome of Nocardioides aquaticus KCTC 9944T isolated from meromictic and hypersaline Ekho Lake, Antarctica.</title>
        <authorList>
            <person name="Hwang K."/>
            <person name="Kim K.M."/>
            <person name="Choe H."/>
        </authorList>
    </citation>
    <scope>NUCLEOTIDE SEQUENCE [LARGE SCALE GENOMIC DNA]</scope>
    <source>
        <strain evidence="9 10">KCTC 9944</strain>
    </source>
</reference>
<keyword evidence="6 8" id="KW-1133">Transmembrane helix</keyword>
<gene>
    <name evidence="9" type="ORF">ENKNEFLB_04213</name>
</gene>
<evidence type="ECO:0000313" key="10">
    <source>
        <dbReference type="Proteomes" id="UP000679307"/>
    </source>
</evidence>
<name>A0ABX8EPR0_9ACTN</name>
<keyword evidence="5 8" id="KW-0812">Transmembrane</keyword>
<dbReference type="EMBL" id="CP075371">
    <property type="protein sequence ID" value="QVT81796.1"/>
    <property type="molecule type" value="Genomic_DNA"/>
</dbReference>
<feature type="transmembrane region" description="Helical" evidence="8">
    <location>
        <begin position="64"/>
        <end position="86"/>
    </location>
</feature>
<feature type="transmembrane region" description="Helical" evidence="8">
    <location>
        <begin position="284"/>
        <end position="303"/>
    </location>
</feature>
<keyword evidence="3" id="KW-0813">Transport</keyword>
<evidence type="ECO:0000256" key="6">
    <source>
        <dbReference type="ARBA" id="ARBA00022989"/>
    </source>
</evidence>
<dbReference type="RefSeq" id="WP_214057108.1">
    <property type="nucleotide sequence ID" value="NZ_BAAAHS010000028.1"/>
</dbReference>
<evidence type="ECO:0000256" key="4">
    <source>
        <dbReference type="ARBA" id="ARBA00022475"/>
    </source>
</evidence>